<dbReference type="OrthoDB" id="9790282at2"/>
<dbReference type="PANTHER" id="PTHR30098">
    <property type="entry name" value="LEUCYL/PHENYLALANYL-TRNA--PROTEIN TRANSFERASE"/>
    <property type="match status" value="1"/>
</dbReference>
<comment type="subcellular location">
    <subcellularLocation>
        <location evidence="4">Cytoplasm</location>
    </subcellularLocation>
</comment>
<evidence type="ECO:0000313" key="5">
    <source>
        <dbReference type="EMBL" id="AKU94268.1"/>
    </source>
</evidence>
<dbReference type="EC" id="2.3.2.6" evidence="4"/>
<organism evidence="5 6">
    <name type="scientific">Labilithrix luteola</name>
    <dbReference type="NCBI Taxonomy" id="1391654"/>
    <lineage>
        <taxon>Bacteria</taxon>
        <taxon>Pseudomonadati</taxon>
        <taxon>Myxococcota</taxon>
        <taxon>Polyangia</taxon>
        <taxon>Polyangiales</taxon>
        <taxon>Labilitrichaceae</taxon>
        <taxon>Labilithrix</taxon>
    </lineage>
</organism>
<keyword evidence="2 4" id="KW-0808">Transferase</keyword>
<dbReference type="GO" id="GO:0005737">
    <property type="term" value="C:cytoplasm"/>
    <property type="evidence" value="ECO:0007669"/>
    <property type="project" value="UniProtKB-SubCell"/>
</dbReference>
<evidence type="ECO:0000256" key="2">
    <source>
        <dbReference type="ARBA" id="ARBA00022679"/>
    </source>
</evidence>
<dbReference type="PANTHER" id="PTHR30098:SF2">
    <property type="entry name" value="LEUCYL_PHENYLALANYL-TRNA--PROTEIN TRANSFERASE"/>
    <property type="match status" value="1"/>
</dbReference>
<dbReference type="InterPro" id="IPR042203">
    <property type="entry name" value="Leu/Phe-tRNA_Trfase_C"/>
</dbReference>
<dbReference type="HAMAP" id="MF_00688">
    <property type="entry name" value="Leu_Phe_trans"/>
    <property type="match status" value="1"/>
</dbReference>
<evidence type="ECO:0000256" key="3">
    <source>
        <dbReference type="ARBA" id="ARBA00023315"/>
    </source>
</evidence>
<dbReference type="Gene3D" id="3.30.70.3550">
    <property type="entry name" value="Leucyl/phenylalanyl-tRNA-protein transferase, N-terminal domain"/>
    <property type="match status" value="1"/>
</dbReference>
<name>A0A0K1PL62_9BACT</name>
<dbReference type="Gene3D" id="3.40.630.70">
    <property type="entry name" value="Leucyl/phenylalanyl-tRNA-protein transferase, C-terminal domain"/>
    <property type="match status" value="1"/>
</dbReference>
<dbReference type="InterPro" id="IPR042221">
    <property type="entry name" value="Leu/Phe-tRNA_Trfase_N"/>
</dbReference>
<evidence type="ECO:0000256" key="1">
    <source>
        <dbReference type="ARBA" id="ARBA00022490"/>
    </source>
</evidence>
<evidence type="ECO:0000313" key="6">
    <source>
        <dbReference type="Proteomes" id="UP000064967"/>
    </source>
</evidence>
<comment type="catalytic activity">
    <reaction evidence="4">
        <text>N-terminal L-lysyl-[protein] + L-leucyl-tRNA(Leu) = N-terminal L-leucyl-L-lysyl-[protein] + tRNA(Leu) + H(+)</text>
        <dbReference type="Rhea" id="RHEA:12340"/>
        <dbReference type="Rhea" id="RHEA-COMP:9613"/>
        <dbReference type="Rhea" id="RHEA-COMP:9622"/>
        <dbReference type="Rhea" id="RHEA-COMP:12670"/>
        <dbReference type="Rhea" id="RHEA-COMP:12671"/>
        <dbReference type="ChEBI" id="CHEBI:15378"/>
        <dbReference type="ChEBI" id="CHEBI:65249"/>
        <dbReference type="ChEBI" id="CHEBI:78442"/>
        <dbReference type="ChEBI" id="CHEBI:78494"/>
        <dbReference type="ChEBI" id="CHEBI:133043"/>
        <dbReference type="EC" id="2.3.2.6"/>
    </reaction>
</comment>
<dbReference type="KEGG" id="llu:AKJ09_00932"/>
<comment type="similarity">
    <text evidence="4">Belongs to the L/F-transferase family.</text>
</comment>
<dbReference type="InterPro" id="IPR004616">
    <property type="entry name" value="Leu/Phe-tRNA_Trfase"/>
</dbReference>
<keyword evidence="6" id="KW-1185">Reference proteome</keyword>
<accession>A0A0K1PL62</accession>
<evidence type="ECO:0000256" key="4">
    <source>
        <dbReference type="HAMAP-Rule" id="MF_00688"/>
    </source>
</evidence>
<dbReference type="InterPro" id="IPR016181">
    <property type="entry name" value="Acyl_CoA_acyltransferase"/>
</dbReference>
<comment type="function">
    <text evidence="4">Functions in the N-end rule pathway of protein degradation where it conjugates Leu, Phe and, less efficiently, Met from aminoacyl-tRNAs to the N-termini of proteins containing an N-terminal arginine or lysine.</text>
</comment>
<dbReference type="PATRIC" id="fig|1391654.3.peg.945"/>
<keyword evidence="1 4" id="KW-0963">Cytoplasm</keyword>
<gene>
    <name evidence="4" type="primary">aat</name>
    <name evidence="5" type="ORF">AKJ09_00932</name>
</gene>
<dbReference type="GO" id="GO:0008914">
    <property type="term" value="F:leucyl-tRNA--protein transferase activity"/>
    <property type="evidence" value="ECO:0007669"/>
    <property type="project" value="UniProtKB-UniRule"/>
</dbReference>
<proteinExistence type="inferred from homology"/>
<dbReference type="AlphaFoldDB" id="A0A0K1PL62"/>
<protein>
    <recommendedName>
        <fullName evidence="4">Leucyl/phenylalanyl-tRNA--protein transferase</fullName>
        <ecNumber evidence="4">2.3.2.6</ecNumber>
    </recommendedName>
    <alternativeName>
        <fullName evidence="4">L/F-transferase</fullName>
    </alternativeName>
    <alternativeName>
        <fullName evidence="4">Leucyltransferase</fullName>
    </alternativeName>
    <alternativeName>
        <fullName evidence="4">Phenyalanyltransferase</fullName>
    </alternativeName>
</protein>
<comment type="catalytic activity">
    <reaction evidence="4">
        <text>N-terminal L-arginyl-[protein] + L-leucyl-tRNA(Leu) = N-terminal L-leucyl-L-arginyl-[protein] + tRNA(Leu) + H(+)</text>
        <dbReference type="Rhea" id="RHEA:50416"/>
        <dbReference type="Rhea" id="RHEA-COMP:9613"/>
        <dbReference type="Rhea" id="RHEA-COMP:9622"/>
        <dbReference type="Rhea" id="RHEA-COMP:12672"/>
        <dbReference type="Rhea" id="RHEA-COMP:12673"/>
        <dbReference type="ChEBI" id="CHEBI:15378"/>
        <dbReference type="ChEBI" id="CHEBI:64719"/>
        <dbReference type="ChEBI" id="CHEBI:78442"/>
        <dbReference type="ChEBI" id="CHEBI:78494"/>
        <dbReference type="ChEBI" id="CHEBI:133044"/>
        <dbReference type="EC" id="2.3.2.6"/>
    </reaction>
</comment>
<dbReference type="Proteomes" id="UP000064967">
    <property type="component" value="Chromosome"/>
</dbReference>
<dbReference type="EMBL" id="CP012333">
    <property type="protein sequence ID" value="AKU94268.1"/>
    <property type="molecule type" value="Genomic_DNA"/>
</dbReference>
<dbReference type="Pfam" id="PF03588">
    <property type="entry name" value="Leu_Phe_trans"/>
    <property type="match status" value="1"/>
</dbReference>
<dbReference type="SUPFAM" id="SSF55729">
    <property type="entry name" value="Acyl-CoA N-acyltransferases (Nat)"/>
    <property type="match status" value="1"/>
</dbReference>
<dbReference type="STRING" id="1391654.AKJ09_00932"/>
<comment type="catalytic activity">
    <reaction evidence="4">
        <text>L-phenylalanyl-tRNA(Phe) + an N-terminal L-alpha-aminoacyl-[protein] = an N-terminal L-phenylalanyl-L-alpha-aminoacyl-[protein] + tRNA(Phe)</text>
        <dbReference type="Rhea" id="RHEA:43632"/>
        <dbReference type="Rhea" id="RHEA-COMP:9668"/>
        <dbReference type="Rhea" id="RHEA-COMP:9699"/>
        <dbReference type="Rhea" id="RHEA-COMP:10636"/>
        <dbReference type="Rhea" id="RHEA-COMP:10637"/>
        <dbReference type="ChEBI" id="CHEBI:78442"/>
        <dbReference type="ChEBI" id="CHEBI:78531"/>
        <dbReference type="ChEBI" id="CHEBI:78597"/>
        <dbReference type="ChEBI" id="CHEBI:83561"/>
        <dbReference type="EC" id="2.3.2.6"/>
    </reaction>
</comment>
<dbReference type="NCBIfam" id="TIGR00667">
    <property type="entry name" value="aat"/>
    <property type="match status" value="1"/>
</dbReference>
<dbReference type="GO" id="GO:0030163">
    <property type="term" value="P:protein catabolic process"/>
    <property type="evidence" value="ECO:0007669"/>
    <property type="project" value="UniProtKB-UniRule"/>
</dbReference>
<sequence length="223" mass="24733">MRFPDPSRPGAPDVLAMGCDFSAGTLLLAYRSGIFPWPHGEQQEPDDAAPLVLWFSPEPRAIFPLEEPAHWSRSLRRTLRVHPYEVTLDEAFGEVMRHCGATRAEGTWIIPELVAGYERLHQLGWAHSVEVWEKSSSGRTLVGGIYGVAIGGMFAGESMFHSRTDTSKIAFATMAEKLRASGFTLFDVQVLTSHLASLGCIEVPRAEYLLRLKSALQRNPKLV</sequence>
<keyword evidence="3 4" id="KW-0012">Acyltransferase</keyword>
<reference evidence="5 6" key="1">
    <citation type="submission" date="2015-08" db="EMBL/GenBank/DDBJ databases">
        <authorList>
            <person name="Babu N.S."/>
            <person name="Beckwith C.J."/>
            <person name="Beseler K.G."/>
            <person name="Brison A."/>
            <person name="Carone J.V."/>
            <person name="Caskin T.P."/>
            <person name="Diamond M."/>
            <person name="Durham M.E."/>
            <person name="Foxe J.M."/>
            <person name="Go M."/>
            <person name="Henderson B.A."/>
            <person name="Jones I.B."/>
            <person name="McGettigan J.A."/>
            <person name="Micheletti S.J."/>
            <person name="Nasrallah M.E."/>
            <person name="Ortiz D."/>
            <person name="Piller C.R."/>
            <person name="Privatt S.R."/>
            <person name="Schneider S.L."/>
            <person name="Sharp S."/>
            <person name="Smith T.C."/>
            <person name="Stanton J.D."/>
            <person name="Ullery H.E."/>
            <person name="Wilson R.J."/>
            <person name="Serrano M.G."/>
            <person name="Buck G."/>
            <person name="Lee V."/>
            <person name="Wang Y."/>
            <person name="Carvalho R."/>
            <person name="Voegtly L."/>
            <person name="Shi R."/>
            <person name="Duckworth R."/>
            <person name="Johnson A."/>
            <person name="Loviza R."/>
            <person name="Walstead R."/>
            <person name="Shah Z."/>
            <person name="Kiflezghi M."/>
            <person name="Wade K."/>
            <person name="Ball S.L."/>
            <person name="Bradley K.W."/>
            <person name="Asai D.J."/>
            <person name="Bowman C.A."/>
            <person name="Russell D.A."/>
            <person name="Pope W.H."/>
            <person name="Jacobs-Sera D."/>
            <person name="Hendrix R.W."/>
            <person name="Hatfull G.F."/>
        </authorList>
    </citation>
    <scope>NUCLEOTIDE SEQUENCE [LARGE SCALE GENOMIC DNA]</scope>
    <source>
        <strain evidence="5 6">DSM 27648</strain>
    </source>
</reference>